<name>A0A8J5ETR2_ZINOF</name>
<evidence type="ECO:0000313" key="1">
    <source>
        <dbReference type="EMBL" id="KAG6468717.1"/>
    </source>
</evidence>
<comment type="caution">
    <text evidence="1">The sequence shown here is derived from an EMBL/GenBank/DDBJ whole genome shotgun (WGS) entry which is preliminary data.</text>
</comment>
<gene>
    <name evidence="1" type="ORF">ZIOFF_073410</name>
</gene>
<protein>
    <submittedName>
        <fullName evidence="1">Uncharacterized protein</fullName>
    </submittedName>
</protein>
<proteinExistence type="predicted"/>
<sequence length="174" mass="19859">MDDYAREMMDLKTLVARTLENNGGFAKIRLRASVFEAIEEDKILVNEDDVPPALLGSCNNQAKQLHPKDFWKDELKEKYQNEQKWNVRKPSSSAAPGGLHSLSRLVPRNLSSDRKSSFSIPISRKNDYMWKSDDDDVSDALENIQLDRKARNLTSSWRHSTDGIIDNNGTADHR</sequence>
<dbReference type="Proteomes" id="UP000734854">
    <property type="component" value="Unassembled WGS sequence"/>
</dbReference>
<keyword evidence="2" id="KW-1185">Reference proteome</keyword>
<organism evidence="1 2">
    <name type="scientific">Zingiber officinale</name>
    <name type="common">Ginger</name>
    <name type="synonym">Amomum zingiber</name>
    <dbReference type="NCBI Taxonomy" id="94328"/>
    <lineage>
        <taxon>Eukaryota</taxon>
        <taxon>Viridiplantae</taxon>
        <taxon>Streptophyta</taxon>
        <taxon>Embryophyta</taxon>
        <taxon>Tracheophyta</taxon>
        <taxon>Spermatophyta</taxon>
        <taxon>Magnoliopsida</taxon>
        <taxon>Liliopsida</taxon>
        <taxon>Zingiberales</taxon>
        <taxon>Zingiberaceae</taxon>
        <taxon>Zingiber</taxon>
    </lineage>
</organism>
<accession>A0A8J5ETR2</accession>
<dbReference type="EMBL" id="JACMSC010000022">
    <property type="protein sequence ID" value="KAG6468717.1"/>
    <property type="molecule type" value="Genomic_DNA"/>
</dbReference>
<dbReference type="AlphaFoldDB" id="A0A8J5ETR2"/>
<reference evidence="1 2" key="1">
    <citation type="submission" date="2020-08" db="EMBL/GenBank/DDBJ databases">
        <title>Plant Genome Project.</title>
        <authorList>
            <person name="Zhang R.-G."/>
        </authorList>
    </citation>
    <scope>NUCLEOTIDE SEQUENCE [LARGE SCALE GENOMIC DNA]</scope>
    <source>
        <tissue evidence="1">Rhizome</tissue>
    </source>
</reference>
<evidence type="ECO:0000313" key="2">
    <source>
        <dbReference type="Proteomes" id="UP000734854"/>
    </source>
</evidence>